<dbReference type="Pfam" id="PF08011">
    <property type="entry name" value="PDDEXK_9"/>
    <property type="match status" value="1"/>
</dbReference>
<dbReference type="Proteomes" id="UP000077096">
    <property type="component" value="Chromosome"/>
</dbReference>
<reference evidence="1 2" key="1">
    <citation type="submission" date="2014-08" db="EMBL/GenBank/DDBJ databases">
        <title>Fervidobacterium pennivorans DYC genome.</title>
        <authorList>
            <person name="Wushke S."/>
        </authorList>
    </citation>
    <scope>NUCLEOTIDE SEQUENCE [LARGE SCALE GENOMIC DNA]</scope>
    <source>
        <strain evidence="1 2">DYC</strain>
    </source>
</reference>
<dbReference type="PANTHER" id="PTHR34825">
    <property type="entry name" value="CONSERVED PROTEIN, WITH A WEAK D-GALACTARATE DEHYDRATASE/ALTRONATE HYDROLASE DOMAIN"/>
    <property type="match status" value="1"/>
</dbReference>
<name>A0A172T2B4_FERPE</name>
<dbReference type="GO" id="GO:0003676">
    <property type="term" value="F:nucleic acid binding"/>
    <property type="evidence" value="ECO:0007669"/>
    <property type="project" value="InterPro"/>
</dbReference>
<dbReference type="OrthoDB" id="42058at2"/>
<accession>A0A172T2B4</accession>
<dbReference type="PATRIC" id="fig|93466.3.peg.698"/>
<evidence type="ECO:0000313" key="1">
    <source>
        <dbReference type="EMBL" id="ANE41111.1"/>
    </source>
</evidence>
<protein>
    <recommendedName>
        <fullName evidence="3">PD-(D/E)XK nuclease superfamily protein</fullName>
    </recommendedName>
</protein>
<gene>
    <name evidence="1" type="ORF">JM64_03220</name>
</gene>
<dbReference type="KEGG" id="fng:JM64_03220"/>
<organism evidence="1 2">
    <name type="scientific">Fervidobacterium pennivorans</name>
    <dbReference type="NCBI Taxonomy" id="93466"/>
    <lineage>
        <taxon>Bacteria</taxon>
        <taxon>Thermotogati</taxon>
        <taxon>Thermotogota</taxon>
        <taxon>Thermotogae</taxon>
        <taxon>Thermotogales</taxon>
        <taxon>Fervidobacteriaceae</taxon>
        <taxon>Fervidobacterium</taxon>
    </lineage>
</organism>
<dbReference type="Gene3D" id="3.40.1350.10">
    <property type="match status" value="1"/>
</dbReference>
<evidence type="ECO:0000313" key="2">
    <source>
        <dbReference type="Proteomes" id="UP000077096"/>
    </source>
</evidence>
<dbReference type="PANTHER" id="PTHR34825:SF1">
    <property type="entry name" value="AAA-ATPASE-LIKE DOMAIN-CONTAINING PROTEIN"/>
    <property type="match status" value="1"/>
</dbReference>
<sequence length="91" mass="10375">MISGILFGSGVYHEIEKEVSGGIIDILIENNGVAYIIELKVDKSAKEALEQIKERRYYEGFTSKKCYLIGVSIDSRLKNIKEWTYEVIEAK</sequence>
<dbReference type="EMBL" id="CP011393">
    <property type="protein sequence ID" value="ANE41111.1"/>
    <property type="molecule type" value="Genomic_DNA"/>
</dbReference>
<proteinExistence type="predicted"/>
<dbReference type="InterPro" id="IPR011856">
    <property type="entry name" value="tRNA_endonuc-like_dom_sf"/>
</dbReference>
<dbReference type="InterPro" id="IPR012547">
    <property type="entry name" value="PDDEXK_9"/>
</dbReference>
<dbReference type="AlphaFoldDB" id="A0A172T2B4"/>
<evidence type="ECO:0008006" key="3">
    <source>
        <dbReference type="Google" id="ProtNLM"/>
    </source>
</evidence>